<dbReference type="InterPro" id="IPR020476">
    <property type="entry name" value="Nudix_hydrolase"/>
</dbReference>
<comment type="caution">
    <text evidence="5">The sequence shown here is derived from an EMBL/GenBank/DDBJ whole genome shotgun (WGS) entry which is preliminary data.</text>
</comment>
<evidence type="ECO:0000259" key="4">
    <source>
        <dbReference type="PROSITE" id="PS51462"/>
    </source>
</evidence>
<accession>A0ABT6C2T3</accession>
<evidence type="ECO:0000313" key="6">
    <source>
        <dbReference type="Proteomes" id="UP001528912"/>
    </source>
</evidence>
<dbReference type="PANTHER" id="PTHR43736:SF1">
    <property type="entry name" value="DIHYDRONEOPTERIN TRIPHOSPHATE DIPHOSPHATASE"/>
    <property type="match status" value="1"/>
</dbReference>
<proteinExistence type="inferred from homology"/>
<dbReference type="PROSITE" id="PS00893">
    <property type="entry name" value="NUDIX_BOX"/>
    <property type="match status" value="1"/>
</dbReference>
<dbReference type="Pfam" id="PF00293">
    <property type="entry name" value="NUDIX"/>
    <property type="match status" value="1"/>
</dbReference>
<evidence type="ECO:0000256" key="3">
    <source>
        <dbReference type="RuleBase" id="RU003476"/>
    </source>
</evidence>
<dbReference type="InterPro" id="IPR015797">
    <property type="entry name" value="NUDIX_hydrolase-like_dom_sf"/>
</dbReference>
<dbReference type="PANTHER" id="PTHR43736">
    <property type="entry name" value="ADP-RIBOSE PYROPHOSPHATASE"/>
    <property type="match status" value="1"/>
</dbReference>
<dbReference type="InterPro" id="IPR000086">
    <property type="entry name" value="NUDIX_hydrolase_dom"/>
</dbReference>
<gene>
    <name evidence="5" type="ORF">P4R38_02595</name>
</gene>
<evidence type="ECO:0000313" key="5">
    <source>
        <dbReference type="EMBL" id="MDF8263135.1"/>
    </source>
</evidence>
<dbReference type="PRINTS" id="PR00502">
    <property type="entry name" value="NUDIXFAMILY"/>
</dbReference>
<dbReference type="Gene3D" id="3.90.79.10">
    <property type="entry name" value="Nucleoside Triphosphate Pyrophosphohydrolase"/>
    <property type="match status" value="1"/>
</dbReference>
<organism evidence="5 6">
    <name type="scientific">Luteipulveratus flavus</name>
    <dbReference type="NCBI Taxonomy" id="3031728"/>
    <lineage>
        <taxon>Bacteria</taxon>
        <taxon>Bacillati</taxon>
        <taxon>Actinomycetota</taxon>
        <taxon>Actinomycetes</taxon>
        <taxon>Micrococcales</taxon>
        <taxon>Dermacoccaceae</taxon>
        <taxon>Luteipulveratus</taxon>
    </lineage>
</organism>
<dbReference type="CDD" id="cd02883">
    <property type="entry name" value="NUDIX_Hydrolase"/>
    <property type="match status" value="1"/>
</dbReference>
<dbReference type="PROSITE" id="PS51462">
    <property type="entry name" value="NUDIX"/>
    <property type="match status" value="1"/>
</dbReference>
<keyword evidence="2 3" id="KW-0378">Hydrolase</keyword>
<dbReference type="RefSeq" id="WP_277190919.1">
    <property type="nucleotide sequence ID" value="NZ_JAROAV010000008.1"/>
</dbReference>
<reference evidence="5 6" key="1">
    <citation type="submission" date="2023-03" db="EMBL/GenBank/DDBJ databases">
        <title>YIM 133296 draft genome.</title>
        <authorList>
            <person name="Xiong L."/>
        </authorList>
    </citation>
    <scope>NUCLEOTIDE SEQUENCE [LARGE SCALE GENOMIC DNA]</scope>
    <source>
        <strain evidence="5 6">YIM 133296</strain>
    </source>
</reference>
<dbReference type="InterPro" id="IPR020084">
    <property type="entry name" value="NUDIX_hydrolase_CS"/>
</dbReference>
<protein>
    <submittedName>
        <fullName evidence="5">NUDIX domain-containing protein</fullName>
    </submittedName>
</protein>
<dbReference type="SUPFAM" id="SSF55811">
    <property type="entry name" value="Nudix"/>
    <property type="match status" value="1"/>
</dbReference>
<dbReference type="EMBL" id="JAROAV010000008">
    <property type="protein sequence ID" value="MDF8263135.1"/>
    <property type="molecule type" value="Genomic_DNA"/>
</dbReference>
<feature type="domain" description="Nudix hydrolase" evidence="4">
    <location>
        <begin position="96"/>
        <end position="237"/>
    </location>
</feature>
<dbReference type="Proteomes" id="UP001528912">
    <property type="component" value="Unassembled WGS sequence"/>
</dbReference>
<evidence type="ECO:0000256" key="2">
    <source>
        <dbReference type="ARBA" id="ARBA00022801"/>
    </source>
</evidence>
<keyword evidence="6" id="KW-1185">Reference proteome</keyword>
<name>A0ABT6C2T3_9MICO</name>
<evidence type="ECO:0000256" key="1">
    <source>
        <dbReference type="ARBA" id="ARBA00005582"/>
    </source>
</evidence>
<comment type="similarity">
    <text evidence="1 3">Belongs to the Nudix hydrolase family.</text>
</comment>
<sequence>MPATRDAAAPRVHVRGVDRSGSLCFDRWLRHGDDPHRVLLAGGWQIDSLVSITTLRTPDVEIALDYRVTRVPAQQPEAYDVPRAPGLTVADGEWPVRFQRVAAYAVVTSDRGTLMSQASRRTGVAGQWGLPGGGLDADEDPDDAVVREVWEETGQHVQLSGPLDVVTQHWVGRAPSGRLEDFHAIRLVYRAGCATPTDPVVHDVGGTTAASAWMDGWQIGRVRVTRWAQPLLSRSYA</sequence>